<dbReference type="Proteomes" id="UP001139414">
    <property type="component" value="Unassembled WGS sequence"/>
</dbReference>
<organism evidence="1 2">
    <name type="scientific">Christiangramia sediminis</name>
    <dbReference type="NCBI Taxonomy" id="2881336"/>
    <lineage>
        <taxon>Bacteria</taxon>
        <taxon>Pseudomonadati</taxon>
        <taxon>Bacteroidota</taxon>
        <taxon>Flavobacteriia</taxon>
        <taxon>Flavobacteriales</taxon>
        <taxon>Flavobacteriaceae</taxon>
        <taxon>Christiangramia</taxon>
    </lineage>
</organism>
<dbReference type="AlphaFoldDB" id="A0A9X1LGI5"/>
<accession>A0A9X1LGI5</accession>
<evidence type="ECO:0000313" key="2">
    <source>
        <dbReference type="Proteomes" id="UP001139414"/>
    </source>
</evidence>
<reference evidence="1" key="1">
    <citation type="submission" date="2021-10" db="EMBL/GenBank/DDBJ databases">
        <title>Gramella sp. ASW11-100T, isolated from marine sediment.</title>
        <authorList>
            <person name="Xia C."/>
        </authorList>
    </citation>
    <scope>NUCLEOTIDE SEQUENCE</scope>
    <source>
        <strain evidence="1">ASW11-100</strain>
    </source>
</reference>
<sequence length="255" mass="29627">MKSIRSIIFFIALSLCMIITVTAQSDRYQMYVVHEDHVKDGMMNKHIEADKAILAAAKEHKMKGMDWLTFQAEDNRVMYLSPINNFAELDKNPFEDLKEKMGDEAFEKLFEPFAETYTKHGDYILRLDNELSYMPEGMTQNTDDKNYRELVFYHIPPGKDEEAEELAKSFKKLYTEKGSKVHYRVYKSGFGTMDNYYMVAASAKDAAAMEKLRNENMELLGEEGKKLFAELENTMSKRELVKGHIKPELSYLTQN</sequence>
<comment type="caution">
    <text evidence="1">The sequence shown here is derived from an EMBL/GenBank/DDBJ whole genome shotgun (WGS) entry which is preliminary data.</text>
</comment>
<evidence type="ECO:0000313" key="1">
    <source>
        <dbReference type="EMBL" id="MCB7479879.1"/>
    </source>
</evidence>
<name>A0A9X1LGI5_9FLAO</name>
<keyword evidence="2" id="KW-1185">Reference proteome</keyword>
<protein>
    <submittedName>
        <fullName evidence="1">Uncharacterized protein</fullName>
    </submittedName>
</protein>
<gene>
    <name evidence="1" type="ORF">LGQ90_01270</name>
</gene>
<proteinExistence type="predicted"/>
<dbReference type="RefSeq" id="WP_229337328.1">
    <property type="nucleotide sequence ID" value="NZ_JAJBZG010000001.1"/>
</dbReference>
<dbReference type="EMBL" id="JAJBZG010000001">
    <property type="protein sequence ID" value="MCB7479879.1"/>
    <property type="molecule type" value="Genomic_DNA"/>
</dbReference>